<keyword evidence="6 10" id="KW-0472">Membrane</keyword>
<organism evidence="12 13">
    <name type="scientific">Pholiota conissans</name>
    <dbReference type="NCBI Taxonomy" id="109636"/>
    <lineage>
        <taxon>Eukaryota</taxon>
        <taxon>Fungi</taxon>
        <taxon>Dikarya</taxon>
        <taxon>Basidiomycota</taxon>
        <taxon>Agaricomycotina</taxon>
        <taxon>Agaricomycetes</taxon>
        <taxon>Agaricomycetidae</taxon>
        <taxon>Agaricales</taxon>
        <taxon>Agaricineae</taxon>
        <taxon>Strophariaceae</taxon>
        <taxon>Pholiota</taxon>
    </lineage>
</organism>
<feature type="region of interest" description="Disordered" evidence="9">
    <location>
        <begin position="439"/>
        <end position="467"/>
    </location>
</feature>
<keyword evidence="3 8" id="KW-0812">Transmembrane</keyword>
<proteinExistence type="inferred from homology"/>
<feature type="region of interest" description="Disordered" evidence="9">
    <location>
        <begin position="677"/>
        <end position="701"/>
    </location>
</feature>
<feature type="transmembrane region" description="Helical" evidence="10">
    <location>
        <begin position="558"/>
        <end position="581"/>
    </location>
</feature>
<dbReference type="Proteomes" id="UP000807469">
    <property type="component" value="Unassembled WGS sequence"/>
</dbReference>
<feature type="region of interest" description="Disordered" evidence="9">
    <location>
        <begin position="823"/>
        <end position="842"/>
    </location>
</feature>
<sequence length="842" mass="93641">MQRFVRRTVRAGYDDDNTTEKLADDITPTLEEISNTNKPRRRPDGLDLDERQDPRPLQELESATKNDDAQNRAEYRNLPIFSGIMIPFSIMLSIPSLTGHWYVRTGDEHELLEVRPNPVLLDVAMGFSMACGILANICLVIRFSERRIKLMTALCIMFLSLHDIINIPAVTIFGVIHRFDDGFTYGQSFWLTVCSTIFSTATNFTLIFDYLNTRDFTHSGSGLTHKQRSLVIIIIILLCYISLGSLLLGETLNISFLDALYLSIVSIETIGFGDLHPDSTGTRILACIYISGGILNLALLVALSREALLEGAAATVQQRMAKARTHARERNIRTRWRAAIHWRLRAKGLHTWVDDRDEEQARSRGSHSRRHQHWYAKLLCLWRQVKSEVWREWEDPAWKYVYGHRHKRLNLEALSEAELETAALEAGLPLSELIPKGLKLQGNDSQDSNDSVEDESDSALTNWQNPGASHPSLTHVRMIGMISLLNNFALAYTNGLSELGQDSPEQSDTEDTTPTESIRPHLNVPFTRSLTTTMTMADEDYNGVCVPESLETVEKNAFYTRLVLSLSLFVIFWMAGSAIFMKTEGWPFGAAMYFCFVSFSTVGYGDFSPKTPAGRSIFIVWALLGVGTMTILISILAEAYSKSYKSVINTEIVMSTTETFSETLASSTGYQQRLLDSRDLSTPSGGKDQGSLNSSSSSSLTAASDSRSSILLSSPSYPSPGPRLPRSPLRTVMLPIPEDTDIDADVDGTTTEPALRERVNLAALPAHVLRHVDHLMSIIGTASRNNSPSRRRTGMNGQGEVSRESEHGALLREIQKHLAHISNAAKDAQKDTVATPSVTFSS</sequence>
<name>A0A9P5ZF35_9AGAR</name>
<feature type="domain" description="Potassium channel" evidence="11">
    <location>
        <begin position="234"/>
        <end position="308"/>
    </location>
</feature>
<feature type="region of interest" description="Disordered" evidence="9">
    <location>
        <begin position="1"/>
        <end position="68"/>
    </location>
</feature>
<dbReference type="Pfam" id="PF07885">
    <property type="entry name" value="Ion_trans_2"/>
    <property type="match status" value="2"/>
</dbReference>
<evidence type="ECO:0000256" key="7">
    <source>
        <dbReference type="ARBA" id="ARBA00023303"/>
    </source>
</evidence>
<evidence type="ECO:0000256" key="10">
    <source>
        <dbReference type="SAM" id="Phobius"/>
    </source>
</evidence>
<feature type="compositionally biased region" description="Polar residues" evidence="9">
    <location>
        <begin position="832"/>
        <end position="842"/>
    </location>
</feature>
<dbReference type="SUPFAM" id="SSF81324">
    <property type="entry name" value="Voltage-gated potassium channels"/>
    <property type="match status" value="2"/>
</dbReference>
<evidence type="ECO:0000256" key="1">
    <source>
        <dbReference type="ARBA" id="ARBA00004141"/>
    </source>
</evidence>
<dbReference type="OrthoDB" id="297496at2759"/>
<evidence type="ECO:0000256" key="2">
    <source>
        <dbReference type="ARBA" id="ARBA00022448"/>
    </source>
</evidence>
<evidence type="ECO:0000313" key="12">
    <source>
        <dbReference type="EMBL" id="KAF9486281.1"/>
    </source>
</evidence>
<comment type="caution">
    <text evidence="12">The sequence shown here is derived from an EMBL/GenBank/DDBJ whole genome shotgun (WGS) entry which is preliminary data.</text>
</comment>
<evidence type="ECO:0000259" key="11">
    <source>
        <dbReference type="Pfam" id="PF07885"/>
    </source>
</evidence>
<evidence type="ECO:0000256" key="8">
    <source>
        <dbReference type="RuleBase" id="RU003857"/>
    </source>
</evidence>
<dbReference type="PRINTS" id="PR01333">
    <property type="entry name" value="2POREKCHANEL"/>
</dbReference>
<dbReference type="GO" id="GO:0030322">
    <property type="term" value="P:stabilization of membrane potential"/>
    <property type="evidence" value="ECO:0007669"/>
    <property type="project" value="TreeGrafter"/>
</dbReference>
<feature type="region of interest" description="Disordered" evidence="9">
    <location>
        <begin position="710"/>
        <end position="729"/>
    </location>
</feature>
<feature type="transmembrane region" description="Helical" evidence="10">
    <location>
        <begin position="80"/>
        <end position="103"/>
    </location>
</feature>
<evidence type="ECO:0000256" key="4">
    <source>
        <dbReference type="ARBA" id="ARBA00022989"/>
    </source>
</evidence>
<dbReference type="EMBL" id="MU155131">
    <property type="protein sequence ID" value="KAF9486281.1"/>
    <property type="molecule type" value="Genomic_DNA"/>
</dbReference>
<dbReference type="GO" id="GO:0005886">
    <property type="term" value="C:plasma membrane"/>
    <property type="evidence" value="ECO:0007669"/>
    <property type="project" value="TreeGrafter"/>
</dbReference>
<dbReference type="PANTHER" id="PTHR11003">
    <property type="entry name" value="POTASSIUM CHANNEL, SUBFAMILY K"/>
    <property type="match status" value="1"/>
</dbReference>
<dbReference type="GO" id="GO:0015271">
    <property type="term" value="F:outward rectifier potassium channel activity"/>
    <property type="evidence" value="ECO:0007669"/>
    <property type="project" value="TreeGrafter"/>
</dbReference>
<feature type="region of interest" description="Disordered" evidence="9">
    <location>
        <begin position="782"/>
        <end position="804"/>
    </location>
</feature>
<evidence type="ECO:0000256" key="6">
    <source>
        <dbReference type="ARBA" id="ARBA00023136"/>
    </source>
</evidence>
<dbReference type="Gene3D" id="1.10.287.70">
    <property type="match status" value="2"/>
</dbReference>
<dbReference type="AlphaFoldDB" id="A0A9P5ZF35"/>
<dbReference type="InterPro" id="IPR003280">
    <property type="entry name" value="2pore_dom_K_chnl"/>
</dbReference>
<keyword evidence="2 8" id="KW-0813">Transport</keyword>
<feature type="transmembrane region" description="Helical" evidence="10">
    <location>
        <begin position="617"/>
        <end position="637"/>
    </location>
</feature>
<keyword evidence="5 8" id="KW-0406">Ion transport</keyword>
<gene>
    <name evidence="12" type="ORF">BDN70DRAFT_870377</name>
</gene>
<feature type="transmembrane region" description="Helical" evidence="10">
    <location>
        <begin position="188"/>
        <end position="208"/>
    </location>
</feature>
<keyword evidence="7 8" id="KW-0407">Ion channel</keyword>
<keyword evidence="4 10" id="KW-1133">Transmembrane helix</keyword>
<evidence type="ECO:0000256" key="5">
    <source>
        <dbReference type="ARBA" id="ARBA00023065"/>
    </source>
</evidence>
<feature type="compositionally biased region" description="Low complexity" evidence="9">
    <location>
        <begin position="691"/>
        <end position="701"/>
    </location>
</feature>
<comment type="subcellular location">
    <subcellularLocation>
        <location evidence="1">Membrane</location>
        <topology evidence="1">Multi-pass membrane protein</topology>
    </subcellularLocation>
</comment>
<feature type="transmembrane region" description="Helical" evidence="10">
    <location>
        <begin position="123"/>
        <end position="141"/>
    </location>
</feature>
<feature type="transmembrane region" description="Helical" evidence="10">
    <location>
        <begin position="229"/>
        <end position="248"/>
    </location>
</feature>
<protein>
    <submittedName>
        <fullName evidence="12">Voltage-gated potassium channel</fullName>
    </submittedName>
</protein>
<keyword evidence="13" id="KW-1185">Reference proteome</keyword>
<feature type="transmembrane region" description="Helical" evidence="10">
    <location>
        <begin position="153"/>
        <end position="176"/>
    </location>
</feature>
<comment type="similarity">
    <text evidence="8">Belongs to the two pore domain potassium channel (TC 1.A.1.8) family.</text>
</comment>
<feature type="domain" description="Potassium channel" evidence="11">
    <location>
        <begin position="569"/>
        <end position="641"/>
    </location>
</feature>
<dbReference type="PANTHER" id="PTHR11003:SF342">
    <property type="entry name" value="OUTWARD-RECTIFIER POTASSIUM CHANNEL TOK1"/>
    <property type="match status" value="1"/>
</dbReference>
<dbReference type="InterPro" id="IPR013099">
    <property type="entry name" value="K_chnl_dom"/>
</dbReference>
<dbReference type="GO" id="GO:0022841">
    <property type="term" value="F:potassium ion leak channel activity"/>
    <property type="evidence" value="ECO:0007669"/>
    <property type="project" value="TreeGrafter"/>
</dbReference>
<feature type="compositionally biased region" description="Basic and acidic residues" evidence="9">
    <location>
        <begin position="42"/>
        <end position="68"/>
    </location>
</feature>
<reference evidence="12" key="1">
    <citation type="submission" date="2020-11" db="EMBL/GenBank/DDBJ databases">
        <authorList>
            <consortium name="DOE Joint Genome Institute"/>
            <person name="Ahrendt S."/>
            <person name="Riley R."/>
            <person name="Andreopoulos W."/>
            <person name="Labutti K."/>
            <person name="Pangilinan J."/>
            <person name="Ruiz-Duenas F.J."/>
            <person name="Barrasa J.M."/>
            <person name="Sanchez-Garcia M."/>
            <person name="Camarero S."/>
            <person name="Miyauchi S."/>
            <person name="Serrano A."/>
            <person name="Linde D."/>
            <person name="Babiker R."/>
            <person name="Drula E."/>
            <person name="Ayuso-Fernandez I."/>
            <person name="Pacheco R."/>
            <person name="Padilla G."/>
            <person name="Ferreira P."/>
            <person name="Barriuso J."/>
            <person name="Kellner H."/>
            <person name="Castanera R."/>
            <person name="Alfaro M."/>
            <person name="Ramirez L."/>
            <person name="Pisabarro A.G."/>
            <person name="Kuo A."/>
            <person name="Tritt A."/>
            <person name="Lipzen A."/>
            <person name="He G."/>
            <person name="Yan M."/>
            <person name="Ng V."/>
            <person name="Cullen D."/>
            <person name="Martin F."/>
            <person name="Rosso M.-N."/>
            <person name="Henrissat B."/>
            <person name="Hibbett D."/>
            <person name="Martinez A.T."/>
            <person name="Grigoriev I.V."/>
        </authorList>
    </citation>
    <scope>NUCLEOTIDE SEQUENCE</scope>
    <source>
        <strain evidence="12">CIRM-BRFM 674</strain>
    </source>
</reference>
<evidence type="ECO:0000256" key="9">
    <source>
        <dbReference type="SAM" id="MobiDB-lite"/>
    </source>
</evidence>
<feature type="transmembrane region" description="Helical" evidence="10">
    <location>
        <begin position="588"/>
        <end position="605"/>
    </location>
</feature>
<feature type="region of interest" description="Disordered" evidence="9">
    <location>
        <begin position="499"/>
        <end position="520"/>
    </location>
</feature>
<evidence type="ECO:0000256" key="3">
    <source>
        <dbReference type="ARBA" id="ARBA00022692"/>
    </source>
</evidence>
<feature type="transmembrane region" description="Helical" evidence="10">
    <location>
        <begin position="284"/>
        <end position="303"/>
    </location>
</feature>
<accession>A0A9P5ZF35</accession>
<evidence type="ECO:0000313" key="13">
    <source>
        <dbReference type="Proteomes" id="UP000807469"/>
    </source>
</evidence>